<keyword evidence="2" id="KW-1185">Reference proteome</keyword>
<comment type="caution">
    <text evidence="1">The sequence shown here is derived from an EMBL/GenBank/DDBJ whole genome shotgun (WGS) entry which is preliminary data.</text>
</comment>
<name>A0ACC0DQR1_9BASI</name>
<reference evidence="1 2" key="3">
    <citation type="journal article" date="2022" name="Microbiol. Spectr.">
        <title>Folding features and dynamics of 3D genome architecture in plant fungal pathogens.</title>
        <authorList>
            <person name="Xia C."/>
        </authorList>
    </citation>
    <scope>NUCLEOTIDE SEQUENCE [LARGE SCALE GENOMIC DNA]</scope>
    <source>
        <strain evidence="1 2">93-210</strain>
    </source>
</reference>
<reference evidence="2" key="1">
    <citation type="journal article" date="2018" name="BMC Genomics">
        <title>Genomic insights into host adaptation between the wheat stripe rust pathogen (Puccinia striiformis f. sp. tritici) and the barley stripe rust pathogen (Puccinia striiformis f. sp. hordei).</title>
        <authorList>
            <person name="Xia C."/>
            <person name="Wang M."/>
            <person name="Yin C."/>
            <person name="Cornejo O.E."/>
            <person name="Hulbert S.H."/>
            <person name="Chen X."/>
        </authorList>
    </citation>
    <scope>NUCLEOTIDE SEQUENCE [LARGE SCALE GENOMIC DNA]</scope>
    <source>
        <strain evidence="2">93-210</strain>
    </source>
</reference>
<accession>A0ACC0DQR1</accession>
<dbReference type="Proteomes" id="UP001060170">
    <property type="component" value="Chromosome 17"/>
</dbReference>
<organism evidence="1 2">
    <name type="scientific">Puccinia striiformis f. sp. tritici</name>
    <dbReference type="NCBI Taxonomy" id="168172"/>
    <lineage>
        <taxon>Eukaryota</taxon>
        <taxon>Fungi</taxon>
        <taxon>Dikarya</taxon>
        <taxon>Basidiomycota</taxon>
        <taxon>Pucciniomycotina</taxon>
        <taxon>Pucciniomycetes</taxon>
        <taxon>Pucciniales</taxon>
        <taxon>Pucciniaceae</taxon>
        <taxon>Puccinia</taxon>
    </lineage>
</organism>
<evidence type="ECO:0000313" key="1">
    <source>
        <dbReference type="EMBL" id="KAI7937256.1"/>
    </source>
</evidence>
<protein>
    <submittedName>
        <fullName evidence="1">Uncharacterized protein</fullName>
    </submittedName>
</protein>
<evidence type="ECO:0000313" key="2">
    <source>
        <dbReference type="Proteomes" id="UP001060170"/>
    </source>
</evidence>
<dbReference type="EMBL" id="CM045881">
    <property type="protein sequence ID" value="KAI7937256.1"/>
    <property type="molecule type" value="Genomic_DNA"/>
</dbReference>
<proteinExistence type="predicted"/>
<sequence>MVLLAILELVNAPHLLQHVSIVQEDTKSYWNPTAITNALIPATVHSLQLQHLISIVSVKCSSNGHCTFRRDGCSNRVAQLTITRPQFRTQGIWNDSTQQSYILSSYLPVSFTPPPPTKKKTMQQPPLVGSISNN</sequence>
<gene>
    <name evidence="1" type="ORF">MJO28_016155</name>
</gene>
<reference evidence="2" key="2">
    <citation type="journal article" date="2018" name="Mol. Plant Microbe Interact.">
        <title>Genome sequence resources for the wheat stripe rust pathogen (Puccinia striiformis f. sp. tritici) and the barley stripe rust pathogen (Puccinia striiformis f. sp. hordei).</title>
        <authorList>
            <person name="Xia C."/>
            <person name="Wang M."/>
            <person name="Yin C."/>
            <person name="Cornejo O.E."/>
            <person name="Hulbert S.H."/>
            <person name="Chen X."/>
        </authorList>
    </citation>
    <scope>NUCLEOTIDE SEQUENCE [LARGE SCALE GENOMIC DNA]</scope>
    <source>
        <strain evidence="2">93-210</strain>
    </source>
</reference>